<accession>A0ABT1BX45</accession>
<dbReference type="Pfam" id="PF14322">
    <property type="entry name" value="SusD-like_3"/>
    <property type="match status" value="1"/>
</dbReference>
<reference evidence="9 10" key="1">
    <citation type="submission" date="2022-06" db="EMBL/GenBank/DDBJ databases">
        <title>A taxonomic note on the genus Prevotella: Description of four novel genera and emended description of the genera Hallella and Xylanibacter.</title>
        <authorList>
            <person name="Hitch T.C.A."/>
        </authorList>
    </citation>
    <scope>NUCLEOTIDE SEQUENCE [LARGE SCALE GENOMIC DNA]</scope>
    <source>
        <strain evidence="9 10">DSM 100619</strain>
    </source>
</reference>
<gene>
    <name evidence="9" type="ORF">NG821_07310</name>
</gene>
<keyword evidence="4" id="KW-0472">Membrane</keyword>
<keyword evidence="3 6" id="KW-0732">Signal</keyword>
<comment type="caution">
    <text evidence="9">The sequence shown here is derived from an EMBL/GenBank/DDBJ whole genome shotgun (WGS) entry which is preliminary data.</text>
</comment>
<dbReference type="PROSITE" id="PS51257">
    <property type="entry name" value="PROKAR_LIPOPROTEIN"/>
    <property type="match status" value="1"/>
</dbReference>
<keyword evidence="10" id="KW-1185">Reference proteome</keyword>
<sequence length="575" mass="65563">MKKIFAFTLFLSAAFSLTSCSGSFLDQEATSTLTDDYVQQQEQIEGLVTSAYAGLGNDHYTYPFNLWPYGDVRSDDAKKGGRDETDCINYHFLEISEGVNSSTDGLDQLWYHLYIGIKRCNVALQSLELPANSNYPNKAEEIAEMKFLRAHFYYKLKILFKFVPWITEEDIDKDDYATVGNRIYSNEDLWKKIIADFEDAYNALPATQSQVARPTKYAAAAYLAKCYSWLAYPEGDDTNTFTGTINATYMQKVLDYANIVINSGKYALQPDFASNFLPTADGGIENGVESIWSIQFSRNDGTKFGRLNWGNALNWPQGCGGCDFHKPSQDLVNAYKTVNGLPDFDHFEDKDYDYTTKNSEVDPRLYHTVAMPGYPYKYDTDTIYKKSWIRNEAVYGDYASLKECCSPNSTEYIKIDPFYATTIDQIELRFADILLLKAEAEIELNSNIPDAMSIINQIRTRAGNSQSMSLIKGWATNCKISTYPTTGVSQDYARTALRWERRLEFAMEGQRFFDLVRWGIAKSTLNNFYKHEVKISPYYSNAKFDTDHDEYCPIPYNQIYYAGGVDGVYKQNPGY</sequence>
<dbReference type="SUPFAM" id="SSF48452">
    <property type="entry name" value="TPR-like"/>
    <property type="match status" value="1"/>
</dbReference>
<protein>
    <submittedName>
        <fullName evidence="9">RagB/SusD family nutrient uptake outer membrane protein</fullName>
    </submittedName>
</protein>
<evidence type="ECO:0000256" key="2">
    <source>
        <dbReference type="ARBA" id="ARBA00006275"/>
    </source>
</evidence>
<name>A0ABT1BX45_9BACT</name>
<dbReference type="InterPro" id="IPR011990">
    <property type="entry name" value="TPR-like_helical_dom_sf"/>
</dbReference>
<evidence type="ECO:0000256" key="4">
    <source>
        <dbReference type="ARBA" id="ARBA00023136"/>
    </source>
</evidence>
<feature type="chain" id="PRO_5047489876" evidence="6">
    <location>
        <begin position="22"/>
        <end position="575"/>
    </location>
</feature>
<feature type="domain" description="RagB/SusD" evidence="7">
    <location>
        <begin position="289"/>
        <end position="575"/>
    </location>
</feature>
<keyword evidence="5" id="KW-0998">Cell outer membrane</keyword>
<comment type="subcellular location">
    <subcellularLocation>
        <location evidence="1">Cell outer membrane</location>
    </subcellularLocation>
</comment>
<feature type="signal peptide" evidence="6">
    <location>
        <begin position="1"/>
        <end position="21"/>
    </location>
</feature>
<evidence type="ECO:0000256" key="6">
    <source>
        <dbReference type="SAM" id="SignalP"/>
    </source>
</evidence>
<comment type="similarity">
    <text evidence="2">Belongs to the SusD family.</text>
</comment>
<dbReference type="InterPro" id="IPR033985">
    <property type="entry name" value="SusD-like_N"/>
</dbReference>
<organism evidence="9 10">
    <name type="scientific">Segatella cerevisiae</name>
    <dbReference type="NCBI Taxonomy" id="2053716"/>
    <lineage>
        <taxon>Bacteria</taxon>
        <taxon>Pseudomonadati</taxon>
        <taxon>Bacteroidota</taxon>
        <taxon>Bacteroidia</taxon>
        <taxon>Bacteroidales</taxon>
        <taxon>Prevotellaceae</taxon>
        <taxon>Segatella</taxon>
    </lineage>
</organism>
<dbReference type="Gene3D" id="1.25.40.390">
    <property type="match status" value="1"/>
</dbReference>
<dbReference type="Pfam" id="PF07980">
    <property type="entry name" value="SusD_RagB"/>
    <property type="match status" value="1"/>
</dbReference>
<dbReference type="RefSeq" id="WP_252761002.1">
    <property type="nucleotide sequence ID" value="NZ_JAMXLY010000023.1"/>
</dbReference>
<dbReference type="InterPro" id="IPR012944">
    <property type="entry name" value="SusD_RagB_dom"/>
</dbReference>
<proteinExistence type="inferred from homology"/>
<evidence type="ECO:0000256" key="1">
    <source>
        <dbReference type="ARBA" id="ARBA00004442"/>
    </source>
</evidence>
<feature type="domain" description="SusD-like N-terminal" evidence="8">
    <location>
        <begin position="24"/>
        <end position="227"/>
    </location>
</feature>
<evidence type="ECO:0000259" key="7">
    <source>
        <dbReference type="Pfam" id="PF07980"/>
    </source>
</evidence>
<evidence type="ECO:0000256" key="3">
    <source>
        <dbReference type="ARBA" id="ARBA00022729"/>
    </source>
</evidence>
<evidence type="ECO:0000313" key="10">
    <source>
        <dbReference type="Proteomes" id="UP001204015"/>
    </source>
</evidence>
<dbReference type="EMBL" id="JAMXLY010000023">
    <property type="protein sequence ID" value="MCO6025647.1"/>
    <property type="molecule type" value="Genomic_DNA"/>
</dbReference>
<evidence type="ECO:0000259" key="8">
    <source>
        <dbReference type="Pfam" id="PF14322"/>
    </source>
</evidence>
<evidence type="ECO:0000313" key="9">
    <source>
        <dbReference type="EMBL" id="MCO6025647.1"/>
    </source>
</evidence>
<evidence type="ECO:0000256" key="5">
    <source>
        <dbReference type="ARBA" id="ARBA00023237"/>
    </source>
</evidence>
<dbReference type="Proteomes" id="UP001204015">
    <property type="component" value="Unassembled WGS sequence"/>
</dbReference>